<keyword evidence="10" id="KW-1185">Reference proteome</keyword>
<dbReference type="GO" id="GO:0046872">
    <property type="term" value="F:metal ion binding"/>
    <property type="evidence" value="ECO:0007669"/>
    <property type="project" value="UniProtKB-KW"/>
</dbReference>
<feature type="domain" description="Radical SAM core" evidence="8">
    <location>
        <begin position="7"/>
        <end position="141"/>
    </location>
</feature>
<dbReference type="SFLD" id="SFLDS00029">
    <property type="entry name" value="Radical_SAM"/>
    <property type="match status" value="1"/>
</dbReference>
<dbReference type="Pfam" id="PF04055">
    <property type="entry name" value="Radical_SAM"/>
    <property type="match status" value="1"/>
</dbReference>
<keyword evidence="2" id="KW-0004">4Fe-4S</keyword>
<dbReference type="AlphaFoldDB" id="A0A6S6QU21"/>
<keyword evidence="3" id="KW-0949">S-adenosyl-L-methionine</keyword>
<evidence type="ECO:0000256" key="7">
    <source>
        <dbReference type="ARBA" id="ARBA00023601"/>
    </source>
</evidence>
<dbReference type="GO" id="GO:0016491">
    <property type="term" value="F:oxidoreductase activity"/>
    <property type="evidence" value="ECO:0007669"/>
    <property type="project" value="InterPro"/>
</dbReference>
<dbReference type="PANTHER" id="PTHR43273:SF3">
    <property type="entry name" value="ANAEROBIC SULFATASE-MATURATING ENZYME HOMOLOG ASLB-RELATED"/>
    <property type="match status" value="1"/>
</dbReference>
<keyword evidence="4" id="KW-0479">Metal-binding</keyword>
<dbReference type="Proteomes" id="UP000515561">
    <property type="component" value="Chromosome"/>
</dbReference>
<evidence type="ECO:0000313" key="10">
    <source>
        <dbReference type="Proteomes" id="UP000515561"/>
    </source>
</evidence>
<dbReference type="SFLD" id="SFLDG01386">
    <property type="entry name" value="main_SPASM_domain-containing"/>
    <property type="match status" value="1"/>
</dbReference>
<dbReference type="PANTHER" id="PTHR43273">
    <property type="entry name" value="ANAEROBIC SULFATASE-MATURATING ENZYME HOMOLOG ASLB-RELATED"/>
    <property type="match status" value="1"/>
</dbReference>
<keyword evidence="5" id="KW-0408">Iron</keyword>
<dbReference type="EMBL" id="AP023367">
    <property type="protein sequence ID" value="BCJ94803.1"/>
    <property type="molecule type" value="Genomic_DNA"/>
</dbReference>
<protein>
    <submittedName>
        <fullName evidence="9">Thioether cross-link-forming SCIFF peptide maturase</fullName>
    </submittedName>
</protein>
<dbReference type="CDD" id="cd01335">
    <property type="entry name" value="Radical_SAM"/>
    <property type="match status" value="1"/>
</dbReference>
<evidence type="ECO:0000256" key="1">
    <source>
        <dbReference type="ARBA" id="ARBA00001966"/>
    </source>
</evidence>
<evidence type="ECO:0000259" key="8">
    <source>
        <dbReference type="Pfam" id="PF04055"/>
    </source>
</evidence>
<dbReference type="GO" id="GO:0051539">
    <property type="term" value="F:4 iron, 4 sulfur cluster binding"/>
    <property type="evidence" value="ECO:0007669"/>
    <property type="project" value="UniProtKB-KW"/>
</dbReference>
<accession>A0A6S6QU21</accession>
<keyword evidence="6" id="KW-0411">Iron-sulfur</keyword>
<dbReference type="InterPro" id="IPR058240">
    <property type="entry name" value="rSAM_sf"/>
</dbReference>
<dbReference type="Gene3D" id="3.20.20.70">
    <property type="entry name" value="Aldolase class I"/>
    <property type="match status" value="1"/>
</dbReference>
<dbReference type="InterPro" id="IPR013785">
    <property type="entry name" value="Aldolase_TIM"/>
</dbReference>
<dbReference type="InterPro" id="IPR023867">
    <property type="entry name" value="Sulphatase_maturase_rSAM"/>
</dbReference>
<dbReference type="SFLD" id="SFLDG01384">
    <property type="entry name" value="thioether_bond_formation_requi"/>
    <property type="match status" value="1"/>
</dbReference>
<evidence type="ECO:0000256" key="2">
    <source>
        <dbReference type="ARBA" id="ARBA00022485"/>
    </source>
</evidence>
<evidence type="ECO:0000256" key="6">
    <source>
        <dbReference type="ARBA" id="ARBA00023014"/>
    </source>
</evidence>
<dbReference type="PROSITE" id="PS01305">
    <property type="entry name" value="MOAA_NIFB_PQQE"/>
    <property type="match status" value="1"/>
</dbReference>
<dbReference type="RefSeq" id="WP_184089102.1">
    <property type="nucleotide sequence ID" value="NZ_AP023367.1"/>
</dbReference>
<dbReference type="InterPro" id="IPR007197">
    <property type="entry name" value="rSAM"/>
</dbReference>
<evidence type="ECO:0000256" key="4">
    <source>
        <dbReference type="ARBA" id="ARBA00022723"/>
    </source>
</evidence>
<organism evidence="9 10">
    <name type="scientific">Anaerocolumna cellulosilytica</name>
    <dbReference type="NCBI Taxonomy" id="433286"/>
    <lineage>
        <taxon>Bacteria</taxon>
        <taxon>Bacillati</taxon>
        <taxon>Bacillota</taxon>
        <taxon>Clostridia</taxon>
        <taxon>Lachnospirales</taxon>
        <taxon>Lachnospiraceae</taxon>
        <taxon>Anaerocolumna</taxon>
    </lineage>
</organism>
<dbReference type="KEGG" id="acel:acsn021_23720"/>
<dbReference type="InterPro" id="IPR000385">
    <property type="entry name" value="MoaA_NifB_PqqE_Fe-S-bd_CS"/>
</dbReference>
<dbReference type="SUPFAM" id="SSF102114">
    <property type="entry name" value="Radical SAM enzymes"/>
    <property type="match status" value="1"/>
</dbReference>
<sequence>MYTLSLEVVNQCNLNCKYCYLGEKKNRKMPKDTAKSAMDLSIHEARKQRDKTLVIYFIGGEPMLAFELIEFCVDYASKKGLESGLSILFSTTTNGTLLDQEKVRFLIQHNFDLKVSIDGTEEVHNLNREYYHHKGSYKDIISKLPLIWEYEKKTEKICHVANVITTNNCNSLYENMLHLTDLGFKIVESTINIYSTWSEEDFNRLCVQMEKAFVFYSNIRRHGKNIYWKYFEDRISNLFTLSHFFGCKAGLISIYVTVDGIIYPCTEIDEMVKVGDVSEGLDVDKIRSFVKLNCSTNESCIKCSEFTHCRVCGCIMNNYEVHRDFYKPITINCNMTKFIFNLLRSNLSSTQQEAFKQYYQKRSIGHV</sequence>
<proteinExistence type="inferred from homology"/>
<comment type="cofactor">
    <cofactor evidence="1">
        <name>[4Fe-4S] cluster</name>
        <dbReference type="ChEBI" id="CHEBI:49883"/>
    </cofactor>
</comment>
<reference evidence="9 10" key="1">
    <citation type="journal article" date="2016" name="Int. J. Syst. Evol. Microbiol.">
        <title>Descriptions of Anaerotaenia torta gen. nov., sp. nov. and Anaerocolumna cellulosilytica gen. nov., sp. nov. isolated from a methanogenic reactor of cattle waste.</title>
        <authorList>
            <person name="Uek A."/>
            <person name="Ohtaki Y."/>
            <person name="Kaku N."/>
            <person name="Ueki K."/>
        </authorList>
    </citation>
    <scope>NUCLEOTIDE SEQUENCE [LARGE SCALE GENOMIC DNA]</scope>
    <source>
        <strain evidence="9 10">SN021</strain>
    </source>
</reference>
<evidence type="ECO:0000313" key="9">
    <source>
        <dbReference type="EMBL" id="BCJ94803.1"/>
    </source>
</evidence>
<evidence type="ECO:0000256" key="3">
    <source>
        <dbReference type="ARBA" id="ARBA00022691"/>
    </source>
</evidence>
<dbReference type="SFLD" id="SFLDG01067">
    <property type="entry name" value="SPASM/twitch_domain_containing"/>
    <property type="match status" value="1"/>
</dbReference>
<comment type="similarity">
    <text evidence="7">Belongs to the radical SAM superfamily. Anaerobic sulfatase-maturating enzyme family.</text>
</comment>
<evidence type="ECO:0000256" key="5">
    <source>
        <dbReference type="ARBA" id="ARBA00023004"/>
    </source>
</evidence>
<name>A0A6S6QU21_9FIRM</name>
<gene>
    <name evidence="9" type="ORF">acsn021_23720</name>
</gene>